<dbReference type="GO" id="GO:0005654">
    <property type="term" value="C:nucleoplasm"/>
    <property type="evidence" value="ECO:0007669"/>
    <property type="project" value="TreeGrafter"/>
</dbReference>
<dbReference type="SUPFAM" id="SSF54928">
    <property type="entry name" value="RNA-binding domain, RBD"/>
    <property type="match status" value="1"/>
</dbReference>
<feature type="compositionally biased region" description="Basic and acidic residues" evidence="5">
    <location>
        <begin position="283"/>
        <end position="295"/>
    </location>
</feature>
<organism evidence="7 8">
    <name type="scientific">Mesorhabditis spiculigera</name>
    <dbReference type="NCBI Taxonomy" id="96644"/>
    <lineage>
        <taxon>Eukaryota</taxon>
        <taxon>Metazoa</taxon>
        <taxon>Ecdysozoa</taxon>
        <taxon>Nematoda</taxon>
        <taxon>Chromadorea</taxon>
        <taxon>Rhabditida</taxon>
        <taxon>Rhabditina</taxon>
        <taxon>Rhabditomorpha</taxon>
        <taxon>Rhabditoidea</taxon>
        <taxon>Rhabditidae</taxon>
        <taxon>Mesorhabditinae</taxon>
        <taxon>Mesorhabditis</taxon>
    </lineage>
</organism>
<feature type="region of interest" description="Disordered" evidence="5">
    <location>
        <begin position="1"/>
        <end position="31"/>
    </location>
</feature>
<dbReference type="Pfam" id="PF25234">
    <property type="entry name" value="Periphilin_C"/>
    <property type="match status" value="1"/>
</dbReference>
<feature type="compositionally biased region" description="Basic residues" evidence="5">
    <location>
        <begin position="171"/>
        <end position="193"/>
    </location>
</feature>
<dbReference type="SMART" id="SM00360">
    <property type="entry name" value="RRM"/>
    <property type="match status" value="1"/>
</dbReference>
<dbReference type="CDD" id="cd00590">
    <property type="entry name" value="RRM_SF"/>
    <property type="match status" value="1"/>
</dbReference>
<feature type="non-terminal residue" evidence="7">
    <location>
        <position position="733"/>
    </location>
</feature>
<dbReference type="AlphaFoldDB" id="A0AA36C775"/>
<dbReference type="EMBL" id="CATQJA010000681">
    <property type="protein sequence ID" value="CAJ0563113.1"/>
    <property type="molecule type" value="Genomic_DNA"/>
</dbReference>
<dbReference type="GO" id="GO:0045892">
    <property type="term" value="P:negative regulation of DNA-templated transcription"/>
    <property type="evidence" value="ECO:0007669"/>
    <property type="project" value="InterPro"/>
</dbReference>
<dbReference type="Pfam" id="PF04500">
    <property type="entry name" value="FLYWCH"/>
    <property type="match status" value="1"/>
</dbReference>
<dbReference type="GO" id="GO:0045814">
    <property type="term" value="P:negative regulation of gene expression, epigenetic"/>
    <property type="evidence" value="ECO:0007669"/>
    <property type="project" value="TreeGrafter"/>
</dbReference>
<dbReference type="GO" id="GO:0003723">
    <property type="term" value="F:RNA binding"/>
    <property type="evidence" value="ECO:0007669"/>
    <property type="project" value="UniProtKB-UniRule"/>
</dbReference>
<keyword evidence="1" id="KW-0479">Metal-binding</keyword>
<evidence type="ECO:0000256" key="1">
    <source>
        <dbReference type="ARBA" id="ARBA00022723"/>
    </source>
</evidence>
<evidence type="ECO:0000313" key="8">
    <source>
        <dbReference type="Proteomes" id="UP001177023"/>
    </source>
</evidence>
<dbReference type="Proteomes" id="UP001177023">
    <property type="component" value="Unassembled WGS sequence"/>
</dbReference>
<dbReference type="GO" id="GO:0097355">
    <property type="term" value="P:protein localization to heterochromatin"/>
    <property type="evidence" value="ECO:0007669"/>
    <property type="project" value="TreeGrafter"/>
</dbReference>
<keyword evidence="3" id="KW-0862">Zinc</keyword>
<reference evidence="7" key="1">
    <citation type="submission" date="2023-06" db="EMBL/GenBank/DDBJ databases">
        <authorList>
            <person name="Delattre M."/>
        </authorList>
    </citation>
    <scope>NUCLEOTIDE SEQUENCE</scope>
    <source>
        <strain evidence="7">AF72</strain>
    </source>
</reference>
<keyword evidence="2" id="KW-0863">Zinc-finger</keyword>
<accession>A0AA36C775</accession>
<feature type="domain" description="RRM" evidence="6">
    <location>
        <begin position="42"/>
        <end position="119"/>
    </location>
</feature>
<dbReference type="PROSITE" id="PS50102">
    <property type="entry name" value="RRM"/>
    <property type="match status" value="1"/>
</dbReference>
<dbReference type="GO" id="GO:0008270">
    <property type="term" value="F:zinc ion binding"/>
    <property type="evidence" value="ECO:0007669"/>
    <property type="project" value="UniProtKB-KW"/>
</dbReference>
<evidence type="ECO:0000256" key="5">
    <source>
        <dbReference type="SAM" id="MobiDB-lite"/>
    </source>
</evidence>
<keyword evidence="8" id="KW-1185">Reference proteome</keyword>
<evidence type="ECO:0000256" key="3">
    <source>
        <dbReference type="ARBA" id="ARBA00022833"/>
    </source>
</evidence>
<evidence type="ECO:0000313" key="7">
    <source>
        <dbReference type="EMBL" id="CAJ0563113.1"/>
    </source>
</evidence>
<dbReference type="PANTHER" id="PTHR15836">
    <property type="entry name" value="PERIPHILIN 1"/>
    <property type="match status" value="1"/>
</dbReference>
<dbReference type="InterPro" id="IPR057603">
    <property type="entry name" value="Periphilin-1_C"/>
</dbReference>
<evidence type="ECO:0000256" key="2">
    <source>
        <dbReference type="ARBA" id="ARBA00022771"/>
    </source>
</evidence>
<proteinExistence type="predicted"/>
<dbReference type="Pfam" id="PF00076">
    <property type="entry name" value="RRM_1"/>
    <property type="match status" value="1"/>
</dbReference>
<dbReference type="Gene3D" id="2.20.25.240">
    <property type="match status" value="1"/>
</dbReference>
<feature type="compositionally biased region" description="Gly residues" evidence="5">
    <location>
        <begin position="18"/>
        <end position="28"/>
    </location>
</feature>
<dbReference type="InterPro" id="IPR000504">
    <property type="entry name" value="RRM_dom"/>
</dbReference>
<feature type="compositionally biased region" description="Basic and acidic residues" evidence="5">
    <location>
        <begin position="219"/>
        <end position="230"/>
    </location>
</feature>
<name>A0AA36C775_9BILA</name>
<feature type="compositionally biased region" description="Polar residues" evidence="5">
    <location>
        <begin position="265"/>
        <end position="277"/>
    </location>
</feature>
<dbReference type="InterPro" id="IPR028851">
    <property type="entry name" value="Pphln1"/>
</dbReference>
<feature type="region of interest" description="Disordered" evidence="5">
    <location>
        <begin position="134"/>
        <end position="346"/>
    </location>
</feature>
<comment type="caution">
    <text evidence="7">The sequence shown here is derived from an EMBL/GenBank/DDBJ whole genome shotgun (WGS) entry which is preliminary data.</text>
</comment>
<feature type="compositionally biased region" description="Pro residues" evidence="5">
    <location>
        <begin position="253"/>
        <end position="264"/>
    </location>
</feature>
<dbReference type="InterPro" id="IPR035979">
    <property type="entry name" value="RBD_domain_sf"/>
</dbReference>
<dbReference type="Gene3D" id="3.30.70.330">
    <property type="match status" value="1"/>
</dbReference>
<dbReference type="PANTHER" id="PTHR15836:SF4">
    <property type="entry name" value="PERIPHILIN-1"/>
    <property type="match status" value="1"/>
</dbReference>
<dbReference type="InterPro" id="IPR012677">
    <property type="entry name" value="Nucleotide-bd_a/b_plait_sf"/>
</dbReference>
<keyword evidence="4" id="KW-0694">RNA-binding</keyword>
<dbReference type="InterPro" id="IPR007588">
    <property type="entry name" value="Znf_FLYWCH"/>
</dbReference>
<gene>
    <name evidence="7" type="ORF">MSPICULIGERA_LOCUS2338</name>
</gene>
<evidence type="ECO:0000259" key="6">
    <source>
        <dbReference type="PROSITE" id="PS50102"/>
    </source>
</evidence>
<sequence>MSYNNYDNGGSYQNRSYGGDGGGRGGGYHQRINEEDVPESKHTVFIRGLPGSVSTEEIRDFFNDKIGPCSFDFTKISPDRSRLFVAVRFESREHARECMDEYKDRDLLGYPCEMTWFRDIRRYASYQAAQQAALRSRGRARYSGGMNRGYDSRGGYRRNRSPEEDSEDERRRKKKEEKRARKAAKKEKRRKRSASGSPVSEDGSDRERSRREKSHSRVSSKEPTRERSESPLRVGDPKIGGNDKDIKISITMPPLPNIELPPPVQSETAKQLQNTKIQFGLEGDSKPIVKNDLLKQDPAPPPAEEPMDIEKEPTPPPTPASTPVFTPVSTPVPKPAPVERVAPTPPAVVAPTPTPPKPVFHSRPAPLHSHVPMPPKPAPIPPPPPQVQHMTPPMPRMDGAVSELEPAKGLRVHFVPTRKYQSVKAGSKGGYTAVFGNVEYMHDKAYVQANGEERWYWRCIRKFCKARLVTSTEGVILSCRNEHTHCDMAKKQPEPINVPAQPQNHFANNPAMMMMMGDHPDLFQQHFMPHFPNSMPPFDQFDVKPEINRLAFPVGHQVQPQQAGPSGHSPSTSYDMPLADMLLNYCDAAKQQPANGQQKYGLTDRLLGSIKDIQGTIASAIKYEPPEEEEGGTLKLSSLATNADDEDDAEMKSLEREQRLSLLNQMQMDKVELKKKQLEKAFKSDCETFKIVTLKLLGKDADLEKPLRIALMEVMTDLEKQLLEKLDAFIATV</sequence>
<protein>
    <recommendedName>
        <fullName evidence="6">RRM domain-containing protein</fullName>
    </recommendedName>
</protein>
<feature type="compositionally biased region" description="Polar residues" evidence="5">
    <location>
        <begin position="1"/>
        <end position="16"/>
    </location>
</feature>
<evidence type="ECO:0000256" key="4">
    <source>
        <dbReference type="PROSITE-ProRule" id="PRU00176"/>
    </source>
</evidence>